<dbReference type="AlphaFoldDB" id="A0A561BML9"/>
<dbReference type="InterPro" id="IPR012349">
    <property type="entry name" value="Split_barrel_FMN-bd"/>
</dbReference>
<dbReference type="InterPro" id="IPR011576">
    <property type="entry name" value="Pyridox_Oxase_N"/>
</dbReference>
<gene>
    <name evidence="2" type="ORF">FB561_1203</name>
</gene>
<accession>A0A561BML9</accession>
<evidence type="ECO:0000313" key="2">
    <source>
        <dbReference type="EMBL" id="TWD80131.1"/>
    </source>
</evidence>
<dbReference type="SUPFAM" id="SSF50475">
    <property type="entry name" value="FMN-binding split barrel"/>
    <property type="match status" value="1"/>
</dbReference>
<dbReference type="Proteomes" id="UP000318380">
    <property type="component" value="Unassembled WGS sequence"/>
</dbReference>
<reference evidence="2 3" key="1">
    <citation type="submission" date="2019-06" db="EMBL/GenBank/DDBJ databases">
        <title>Sequencing the genomes of 1000 actinobacteria strains.</title>
        <authorList>
            <person name="Klenk H.-P."/>
        </authorList>
    </citation>
    <scope>NUCLEOTIDE SEQUENCE [LARGE SCALE GENOMIC DNA]</scope>
    <source>
        <strain evidence="2 3">DSM 24683</strain>
    </source>
</reference>
<protein>
    <submittedName>
        <fullName evidence="2">Pyridoxamine 5'-phosphate oxidase</fullName>
    </submittedName>
</protein>
<proteinExistence type="predicted"/>
<organism evidence="2 3">
    <name type="scientific">Kribbella amoyensis</name>
    <dbReference type="NCBI Taxonomy" id="996641"/>
    <lineage>
        <taxon>Bacteria</taxon>
        <taxon>Bacillati</taxon>
        <taxon>Actinomycetota</taxon>
        <taxon>Actinomycetes</taxon>
        <taxon>Propionibacteriales</taxon>
        <taxon>Kribbellaceae</taxon>
        <taxon>Kribbella</taxon>
    </lineage>
</organism>
<feature type="domain" description="Pyridoxamine 5'-phosphate oxidase N-terminal" evidence="1">
    <location>
        <begin position="11"/>
        <end position="143"/>
    </location>
</feature>
<sequence>MTTKVPYAKLRDDLAAVLSRVRYTTMTTVDLRGRPRSRVLIAVWELDRDQPLGWLATFRTPVKARHLAANPHTTFSYWDRSQETASIDAIARWTDNDDERRHVWDLYEQGSPRGVGYPPAPFWPGGPDSEAFQVLRLEPYRIQVLRAAELARGGPDAARLWTPAAELVPAGSEDVGR</sequence>
<keyword evidence="3" id="KW-1185">Reference proteome</keyword>
<name>A0A561BML9_9ACTN</name>
<dbReference type="Gene3D" id="2.30.110.10">
    <property type="entry name" value="Electron Transport, Fmn-binding Protein, Chain A"/>
    <property type="match status" value="1"/>
</dbReference>
<evidence type="ECO:0000259" key="1">
    <source>
        <dbReference type="Pfam" id="PF01243"/>
    </source>
</evidence>
<dbReference type="RefSeq" id="WP_145803874.1">
    <property type="nucleotide sequence ID" value="NZ_VIVK01000001.1"/>
</dbReference>
<comment type="caution">
    <text evidence="2">The sequence shown here is derived from an EMBL/GenBank/DDBJ whole genome shotgun (WGS) entry which is preliminary data.</text>
</comment>
<evidence type="ECO:0000313" key="3">
    <source>
        <dbReference type="Proteomes" id="UP000318380"/>
    </source>
</evidence>
<dbReference type="Pfam" id="PF01243">
    <property type="entry name" value="PNPOx_N"/>
    <property type="match status" value="1"/>
</dbReference>
<dbReference type="OrthoDB" id="3382273at2"/>
<dbReference type="EMBL" id="VIVK01000001">
    <property type="protein sequence ID" value="TWD80131.1"/>
    <property type="molecule type" value="Genomic_DNA"/>
</dbReference>